<dbReference type="InterPro" id="IPR006976">
    <property type="entry name" value="VanZ-like"/>
</dbReference>
<evidence type="ECO:0000259" key="2">
    <source>
        <dbReference type="Pfam" id="PF04892"/>
    </source>
</evidence>
<evidence type="ECO:0000313" key="4">
    <source>
        <dbReference type="Proteomes" id="UP000634805"/>
    </source>
</evidence>
<dbReference type="AlphaFoldDB" id="A0A811T8X6"/>
<keyword evidence="1" id="KW-1133">Transmembrane helix</keyword>
<organism evidence="3 4">
    <name type="scientific">Candidatus Argoarchaeum ethanivorans</name>
    <dbReference type="NCBI Taxonomy" id="2608793"/>
    <lineage>
        <taxon>Archaea</taxon>
        <taxon>Methanobacteriati</taxon>
        <taxon>Methanobacteriota</taxon>
        <taxon>Stenosarchaea group</taxon>
        <taxon>Methanomicrobia</taxon>
        <taxon>Methanosarcinales</taxon>
        <taxon>Methanosarcinales incertae sedis</taxon>
        <taxon>GOM Arc I cluster</taxon>
        <taxon>Candidatus Argoarchaeum</taxon>
    </lineage>
</organism>
<sequence length="164" mass="19050">MIRFDKFRVLVFLTCGYALFIFFLSSLSSPPSPHDIGFLREFMGELMGLFEDNRLKFLLSPLYIAYLHPDKFAHVVLYMVLGLLLNRTLSCADNAFLKRYPALFAIFIGTLYGVTDEFHQMFVPYRTSSSIDLFADFLGLLFVQLLIVFYSGIIRLLSKEYERH</sequence>
<dbReference type="Pfam" id="PF04892">
    <property type="entry name" value="VanZ"/>
    <property type="match status" value="1"/>
</dbReference>
<dbReference type="EMBL" id="CAJHIS010000004">
    <property type="protein sequence ID" value="CAD6492160.1"/>
    <property type="molecule type" value="Genomic_DNA"/>
</dbReference>
<reference evidence="3" key="1">
    <citation type="submission" date="2020-10" db="EMBL/GenBank/DDBJ databases">
        <authorList>
            <person name="Hahn C.J."/>
            <person name="Laso-Perez R."/>
            <person name="Vulcano F."/>
            <person name="Vaziourakis K.-M."/>
            <person name="Stokke R."/>
            <person name="Steen I.H."/>
            <person name="Teske A."/>
            <person name="Boetius A."/>
            <person name="Liebeke M."/>
            <person name="Amann R."/>
            <person name="Knittel K."/>
        </authorList>
    </citation>
    <scope>NUCLEOTIDE SEQUENCE</scope>
    <source>
        <strain evidence="3">Gfbio:e3339647-f889-4370-9287-4fb5cb688e4c:AG392D22_GoMArc1</strain>
    </source>
</reference>
<feature type="domain" description="VanZ-like" evidence="2">
    <location>
        <begin position="17"/>
        <end position="148"/>
    </location>
</feature>
<keyword evidence="1" id="KW-0472">Membrane</keyword>
<gene>
    <name evidence="3" type="ORF">EMLJLAPB_00218</name>
</gene>
<keyword evidence="1" id="KW-0812">Transmembrane</keyword>
<evidence type="ECO:0000313" key="3">
    <source>
        <dbReference type="EMBL" id="CAD6492160.1"/>
    </source>
</evidence>
<accession>A0A811T8X6</accession>
<evidence type="ECO:0000256" key="1">
    <source>
        <dbReference type="SAM" id="Phobius"/>
    </source>
</evidence>
<feature type="transmembrane region" description="Helical" evidence="1">
    <location>
        <begin position="63"/>
        <end position="85"/>
    </location>
</feature>
<dbReference type="NCBIfam" id="NF037970">
    <property type="entry name" value="vanZ_1"/>
    <property type="match status" value="1"/>
</dbReference>
<comment type="caution">
    <text evidence="3">The sequence shown here is derived from an EMBL/GenBank/DDBJ whole genome shotgun (WGS) entry which is preliminary data.</text>
</comment>
<feature type="transmembrane region" description="Helical" evidence="1">
    <location>
        <begin position="97"/>
        <end position="114"/>
    </location>
</feature>
<name>A0A811T8X6_9EURY</name>
<feature type="transmembrane region" description="Helical" evidence="1">
    <location>
        <begin position="134"/>
        <end position="157"/>
    </location>
</feature>
<proteinExistence type="predicted"/>
<protein>
    <submittedName>
        <fullName evidence="3">VanZ like family protein</fullName>
    </submittedName>
</protein>
<dbReference type="Proteomes" id="UP000634805">
    <property type="component" value="Unassembled WGS sequence"/>
</dbReference>